<dbReference type="Proteomes" id="UP001172457">
    <property type="component" value="Chromosome 8"/>
</dbReference>
<proteinExistence type="predicted"/>
<dbReference type="Pfam" id="PF03732">
    <property type="entry name" value="Retrotrans_gag"/>
    <property type="match status" value="1"/>
</dbReference>
<accession>A0AA38VXB7</accession>
<evidence type="ECO:0000313" key="4">
    <source>
        <dbReference type="Proteomes" id="UP001172457"/>
    </source>
</evidence>
<dbReference type="PANTHER" id="PTHR33223">
    <property type="entry name" value="CCHC-TYPE DOMAIN-CONTAINING PROTEIN"/>
    <property type="match status" value="1"/>
</dbReference>
<feature type="compositionally biased region" description="Basic and acidic residues" evidence="1">
    <location>
        <begin position="59"/>
        <end position="84"/>
    </location>
</feature>
<dbReference type="AlphaFoldDB" id="A0AA38VXB7"/>
<reference evidence="3" key="1">
    <citation type="submission" date="2023-03" db="EMBL/GenBank/DDBJ databases">
        <title>Chromosome-scale reference genome and RAD-based genetic map of yellow starthistle (Centaurea solstitialis) reveal putative structural variation and QTLs associated with invader traits.</title>
        <authorList>
            <person name="Reatini B."/>
            <person name="Cang F.A."/>
            <person name="Jiang Q."/>
            <person name="Mckibben M.T.W."/>
            <person name="Barker M.S."/>
            <person name="Rieseberg L.H."/>
            <person name="Dlugosch K.M."/>
        </authorList>
    </citation>
    <scope>NUCLEOTIDE SEQUENCE</scope>
    <source>
        <strain evidence="3">CAN-66</strain>
        <tissue evidence="3">Leaf</tissue>
    </source>
</reference>
<feature type="compositionally biased region" description="Polar residues" evidence="1">
    <location>
        <begin position="374"/>
        <end position="426"/>
    </location>
</feature>
<comment type="caution">
    <text evidence="3">The sequence shown here is derived from an EMBL/GenBank/DDBJ whole genome shotgun (WGS) entry which is preliminary data.</text>
</comment>
<keyword evidence="4" id="KW-1185">Reference proteome</keyword>
<evidence type="ECO:0000259" key="2">
    <source>
        <dbReference type="Pfam" id="PF03732"/>
    </source>
</evidence>
<evidence type="ECO:0000256" key="1">
    <source>
        <dbReference type="SAM" id="MobiDB-lite"/>
    </source>
</evidence>
<feature type="region of interest" description="Disordered" evidence="1">
    <location>
        <begin position="23"/>
        <end position="93"/>
    </location>
</feature>
<protein>
    <recommendedName>
        <fullName evidence="2">Retrotransposon gag domain-containing protein</fullName>
    </recommendedName>
</protein>
<organism evidence="3 4">
    <name type="scientific">Centaurea solstitialis</name>
    <name type="common">yellow star-thistle</name>
    <dbReference type="NCBI Taxonomy" id="347529"/>
    <lineage>
        <taxon>Eukaryota</taxon>
        <taxon>Viridiplantae</taxon>
        <taxon>Streptophyta</taxon>
        <taxon>Embryophyta</taxon>
        <taxon>Tracheophyta</taxon>
        <taxon>Spermatophyta</taxon>
        <taxon>Magnoliopsida</taxon>
        <taxon>eudicotyledons</taxon>
        <taxon>Gunneridae</taxon>
        <taxon>Pentapetalae</taxon>
        <taxon>asterids</taxon>
        <taxon>campanulids</taxon>
        <taxon>Asterales</taxon>
        <taxon>Asteraceae</taxon>
        <taxon>Carduoideae</taxon>
        <taxon>Cardueae</taxon>
        <taxon>Centaureinae</taxon>
        <taxon>Centaurea</taxon>
    </lineage>
</organism>
<name>A0AA38VXB7_9ASTR</name>
<dbReference type="InterPro" id="IPR005162">
    <property type="entry name" value="Retrotrans_gag_dom"/>
</dbReference>
<evidence type="ECO:0000313" key="3">
    <source>
        <dbReference type="EMBL" id="KAJ9538412.1"/>
    </source>
</evidence>
<sequence>MPRSSCAGSSLVFDPKIEKTTKKLRKQAKLRKKQGESTSSPIINIWKDIDLSSDSDSNMEERHSEEEEKPLTEEEEPVTKTKEKEEEEMAAPPPELTLRQWETPNVDDQPLCITYLVDEVGTELKTGLIHLLPRFHGLAREDPYKHMTEFHMVCLGMKPQGTSIENMKLKAFPFSLVAEARSWLFYLPPGSITTWAQMARAFLDKFFFAFKAARHRREICGIKQTDAESLYEYWERFKHLCVSYPQHGISEQLLIQYFYEGLLLMEREMMDATSRGAIVNKTQTQARALIDTMAENSKKFGVRSDVGRGASEVHVKSLETKITELTNLVKQLAMGNTSQVKACEFCSSVAHPTHAYLTLCEEEEQVNTIGGGNFQQSNNRTHDPFSSTYNPNWRQHPNLSYDSKQGQSQGQNFQRKTSPISTVPGTTRFSVAHHSKAPFQSGSQTPSSSGMSLEDIVKSMATNMSKFQQETKANIQDLRATLSQLVNKGKLPSQTETNPKANVNAITLSCGKELKEGEKKEKEREVS</sequence>
<feature type="compositionally biased region" description="Basic residues" evidence="1">
    <location>
        <begin position="23"/>
        <end position="32"/>
    </location>
</feature>
<feature type="domain" description="Retrotransposon gag" evidence="2">
    <location>
        <begin position="171"/>
        <end position="262"/>
    </location>
</feature>
<feature type="region of interest" description="Disordered" evidence="1">
    <location>
        <begin position="371"/>
        <end position="426"/>
    </location>
</feature>
<gene>
    <name evidence="3" type="ORF">OSB04_031145</name>
</gene>
<dbReference type="PANTHER" id="PTHR33223:SF3">
    <property type="match status" value="1"/>
</dbReference>
<dbReference type="EMBL" id="JARYMX010000008">
    <property type="protein sequence ID" value="KAJ9538412.1"/>
    <property type="molecule type" value="Genomic_DNA"/>
</dbReference>